<dbReference type="EMBL" id="QGEG01000002">
    <property type="protein sequence ID" value="PWL38110.1"/>
    <property type="molecule type" value="Genomic_DNA"/>
</dbReference>
<comment type="similarity">
    <text evidence="6">Belongs to the peptidase M48 family.</text>
</comment>
<dbReference type="Pfam" id="PF01435">
    <property type="entry name" value="Peptidase_M48"/>
    <property type="match status" value="1"/>
</dbReference>
<protein>
    <recommendedName>
        <fullName evidence="7">Peptidase M48 domain-containing protein</fullName>
    </recommendedName>
</protein>
<evidence type="ECO:0000256" key="5">
    <source>
        <dbReference type="ARBA" id="ARBA00023049"/>
    </source>
</evidence>
<evidence type="ECO:0000256" key="6">
    <source>
        <dbReference type="RuleBase" id="RU003983"/>
    </source>
</evidence>
<keyword evidence="4 6" id="KW-0862">Zinc</keyword>
<dbReference type="InterPro" id="IPR001915">
    <property type="entry name" value="Peptidase_M48"/>
</dbReference>
<evidence type="ECO:0000259" key="7">
    <source>
        <dbReference type="Pfam" id="PF01435"/>
    </source>
</evidence>
<evidence type="ECO:0000256" key="4">
    <source>
        <dbReference type="ARBA" id="ARBA00022833"/>
    </source>
</evidence>
<dbReference type="Proteomes" id="UP000245762">
    <property type="component" value="Unassembled WGS sequence"/>
</dbReference>
<evidence type="ECO:0000313" key="9">
    <source>
        <dbReference type="Proteomes" id="UP000245762"/>
    </source>
</evidence>
<evidence type="ECO:0000256" key="3">
    <source>
        <dbReference type="ARBA" id="ARBA00022801"/>
    </source>
</evidence>
<comment type="caution">
    <text evidence="8">The sequence shown here is derived from an EMBL/GenBank/DDBJ whole genome shotgun (WGS) entry which is preliminary data.</text>
</comment>
<keyword evidence="1 6" id="KW-0645">Protease</keyword>
<dbReference type="GO" id="GO:0046872">
    <property type="term" value="F:metal ion binding"/>
    <property type="evidence" value="ECO:0007669"/>
    <property type="project" value="UniProtKB-KW"/>
</dbReference>
<proteinExistence type="inferred from homology"/>
<sequence length="294" mass="33326">MLGLFSKIIQPKKSCQTKPTLPVKILKNIFWGLVIATLGMTKSNSQTEKASHGQAQSNSDNNIVNCGHLLDGPSFYIKQLENKSLDNMFTLTKLQKQQIGKANYKQVIKKNKLLNEFQNKTNVLQTFENIKKNAKSSTQFKLHIIASKDINAFTMIGGHIYLTTGLLSYIDSMDELAFILGHEVGHHEKLHLERKVKKIMATSTFFGATGAEEFAKIAIDLNSKFSAPFDQINEYEADEYGFELAKKSGYDVNNFADFFKKLEKNEKRSILIKLNSTHPFSSDRRKCLEKYIAN</sequence>
<organism evidence="8 9">
    <name type="scientific">Flagellimonas aquimarina</name>
    <dbReference type="NCBI Taxonomy" id="2201895"/>
    <lineage>
        <taxon>Bacteria</taxon>
        <taxon>Pseudomonadati</taxon>
        <taxon>Bacteroidota</taxon>
        <taxon>Flavobacteriia</taxon>
        <taxon>Flavobacteriales</taxon>
        <taxon>Flavobacteriaceae</taxon>
        <taxon>Flagellimonas</taxon>
    </lineage>
</organism>
<keyword evidence="5 6" id="KW-0482">Metalloprotease</keyword>
<accession>A0A316LDG6</accession>
<keyword evidence="9" id="KW-1185">Reference proteome</keyword>
<keyword evidence="2" id="KW-0479">Metal-binding</keyword>
<dbReference type="InterPro" id="IPR051156">
    <property type="entry name" value="Mito/Outer_Membr_Metalloprot"/>
</dbReference>
<dbReference type="CDD" id="cd07324">
    <property type="entry name" value="M48C_Oma1-like"/>
    <property type="match status" value="1"/>
</dbReference>
<dbReference type="PANTHER" id="PTHR22726:SF1">
    <property type="entry name" value="METALLOENDOPEPTIDASE OMA1, MITOCHONDRIAL"/>
    <property type="match status" value="1"/>
</dbReference>
<dbReference type="GO" id="GO:0016020">
    <property type="term" value="C:membrane"/>
    <property type="evidence" value="ECO:0007669"/>
    <property type="project" value="TreeGrafter"/>
</dbReference>
<name>A0A316LDG6_9FLAO</name>
<evidence type="ECO:0000256" key="1">
    <source>
        <dbReference type="ARBA" id="ARBA00022670"/>
    </source>
</evidence>
<evidence type="ECO:0000256" key="2">
    <source>
        <dbReference type="ARBA" id="ARBA00022723"/>
    </source>
</evidence>
<gene>
    <name evidence="8" type="ORF">DKG77_07400</name>
</gene>
<dbReference type="AlphaFoldDB" id="A0A316LDG6"/>
<reference evidence="8 9" key="1">
    <citation type="submission" date="2018-05" db="EMBL/GenBank/DDBJ databases">
        <title>Complete genome sequence of Flagellimonas aquimarina ECD12 isolated from seaweed Ecklonia cava.</title>
        <authorList>
            <person name="Choi S."/>
            <person name="Seong C."/>
        </authorList>
    </citation>
    <scope>NUCLEOTIDE SEQUENCE [LARGE SCALE GENOMIC DNA]</scope>
    <source>
        <strain evidence="8 9">ECD12</strain>
    </source>
</reference>
<dbReference type="PANTHER" id="PTHR22726">
    <property type="entry name" value="METALLOENDOPEPTIDASE OMA1"/>
    <property type="match status" value="1"/>
</dbReference>
<comment type="cofactor">
    <cofactor evidence="6">
        <name>Zn(2+)</name>
        <dbReference type="ChEBI" id="CHEBI:29105"/>
    </cofactor>
    <text evidence="6">Binds 1 zinc ion per subunit.</text>
</comment>
<dbReference type="GO" id="GO:0051603">
    <property type="term" value="P:proteolysis involved in protein catabolic process"/>
    <property type="evidence" value="ECO:0007669"/>
    <property type="project" value="TreeGrafter"/>
</dbReference>
<feature type="domain" description="Peptidase M48" evidence="7">
    <location>
        <begin position="130"/>
        <end position="290"/>
    </location>
</feature>
<dbReference type="Gene3D" id="3.30.2010.10">
    <property type="entry name" value="Metalloproteases ('zincins'), catalytic domain"/>
    <property type="match status" value="1"/>
</dbReference>
<keyword evidence="3 6" id="KW-0378">Hydrolase</keyword>
<dbReference type="GO" id="GO:0004222">
    <property type="term" value="F:metalloendopeptidase activity"/>
    <property type="evidence" value="ECO:0007669"/>
    <property type="project" value="InterPro"/>
</dbReference>
<evidence type="ECO:0000313" key="8">
    <source>
        <dbReference type="EMBL" id="PWL38110.1"/>
    </source>
</evidence>